<comment type="caution">
    <text evidence="1">The sequence shown here is derived from an EMBL/GenBank/DDBJ whole genome shotgun (WGS) entry which is preliminary data.</text>
</comment>
<sequence length="263" mass="29362">MNSKELSLRRSKSTRWILSPNSNRSSSVNLDYNGASDTQLVRKNGDIFLRLNVIGDVITSFLRSFLGFFSIPSFIPSWLSKRPLNILALANSGRKFTCTLFGRKRGNISFVVQENSQSKPILLLELAISTRALVKEMFSTGLVRVALECDRALKKSGGQRRVKLFKEPLWTMHCNGKKYGNAVSRGCGESDWYMLSTIRNVSVGGGVIPIEKRSIGDALEGGEFMYMRAKFERVVGSRDSEAFYMLNPDGNGGPDLSIFLLRI</sequence>
<dbReference type="PANTHER" id="PTHR31696:SF71">
    <property type="entry name" value="PROTEIN MIZU-KUSSEI 1"/>
    <property type="match status" value="1"/>
</dbReference>
<dbReference type="PANTHER" id="PTHR31696">
    <property type="entry name" value="PROTEIN MIZU-KUSSEI 1"/>
    <property type="match status" value="1"/>
</dbReference>
<dbReference type="GO" id="GO:0010274">
    <property type="term" value="P:hydrotropism"/>
    <property type="evidence" value="ECO:0007669"/>
    <property type="project" value="InterPro"/>
</dbReference>
<dbReference type="EMBL" id="JACGCM010001219">
    <property type="protein sequence ID" value="KAF6158522.1"/>
    <property type="molecule type" value="Genomic_DNA"/>
</dbReference>
<name>A0A7J7MUP5_9MAGN</name>
<keyword evidence="2" id="KW-1185">Reference proteome</keyword>
<dbReference type="Pfam" id="PF04759">
    <property type="entry name" value="DUF617"/>
    <property type="match status" value="1"/>
</dbReference>
<proteinExistence type="predicted"/>
<dbReference type="Proteomes" id="UP000541444">
    <property type="component" value="Unassembled WGS sequence"/>
</dbReference>
<dbReference type="NCBIfam" id="TIGR01570">
    <property type="entry name" value="A_thal_3588"/>
    <property type="match status" value="1"/>
</dbReference>
<evidence type="ECO:0000313" key="2">
    <source>
        <dbReference type="Proteomes" id="UP000541444"/>
    </source>
</evidence>
<dbReference type="AlphaFoldDB" id="A0A7J7MUP5"/>
<gene>
    <name evidence="1" type="ORF">GIB67_040036</name>
</gene>
<accession>A0A7J7MUP5</accession>
<dbReference type="InterPro" id="IPR006460">
    <property type="entry name" value="MIZ1-like_pln"/>
</dbReference>
<evidence type="ECO:0000313" key="1">
    <source>
        <dbReference type="EMBL" id="KAF6158522.1"/>
    </source>
</evidence>
<organism evidence="1 2">
    <name type="scientific">Kingdonia uniflora</name>
    <dbReference type="NCBI Taxonomy" id="39325"/>
    <lineage>
        <taxon>Eukaryota</taxon>
        <taxon>Viridiplantae</taxon>
        <taxon>Streptophyta</taxon>
        <taxon>Embryophyta</taxon>
        <taxon>Tracheophyta</taxon>
        <taxon>Spermatophyta</taxon>
        <taxon>Magnoliopsida</taxon>
        <taxon>Ranunculales</taxon>
        <taxon>Circaeasteraceae</taxon>
        <taxon>Kingdonia</taxon>
    </lineage>
</organism>
<reference evidence="1 2" key="1">
    <citation type="journal article" date="2020" name="IScience">
        <title>Genome Sequencing of the Endangered Kingdonia uniflora (Circaeasteraceae, Ranunculales) Reveals Potential Mechanisms of Evolutionary Specialization.</title>
        <authorList>
            <person name="Sun Y."/>
            <person name="Deng T."/>
            <person name="Zhang A."/>
            <person name="Moore M.J."/>
            <person name="Landis J.B."/>
            <person name="Lin N."/>
            <person name="Zhang H."/>
            <person name="Zhang X."/>
            <person name="Huang J."/>
            <person name="Zhang X."/>
            <person name="Sun H."/>
            <person name="Wang H."/>
        </authorList>
    </citation>
    <scope>NUCLEOTIDE SEQUENCE [LARGE SCALE GENOMIC DNA]</scope>
    <source>
        <strain evidence="1">TB1705</strain>
        <tissue evidence="1">Leaf</tissue>
    </source>
</reference>
<dbReference type="OrthoDB" id="1859415at2759"/>
<evidence type="ECO:0008006" key="3">
    <source>
        <dbReference type="Google" id="ProtNLM"/>
    </source>
</evidence>
<protein>
    <recommendedName>
        <fullName evidence="3">Protein MIZU-KUSSEI 1-like</fullName>
    </recommendedName>
</protein>